<accession>A0A318N2R1</accession>
<dbReference type="InterPro" id="IPR002625">
    <property type="entry name" value="Smr_dom"/>
</dbReference>
<dbReference type="AlphaFoldDB" id="A0A318N2R1"/>
<dbReference type="PROSITE" id="PS50828">
    <property type="entry name" value="SMR"/>
    <property type="match status" value="1"/>
</dbReference>
<keyword evidence="3" id="KW-1185">Reference proteome</keyword>
<dbReference type="Proteomes" id="UP000247565">
    <property type="component" value="Unassembled WGS sequence"/>
</dbReference>
<comment type="caution">
    <text evidence="2">The sequence shown here is derived from an EMBL/GenBank/DDBJ whole genome shotgun (WGS) entry which is preliminary data.</text>
</comment>
<name>A0A318N2R1_9PROT</name>
<sequence>MKKRQLSKEERILWDNFTYSIKKSAKRDKLIYIKNDLDSFFMSQKQTNKNNFKQTNNIKKIVLNENSLFIQHYKLFKAHKNQLDNKNDSFMAIGQKQPGLDKNTWKKFQNGELKSQWRLDLHGFTAHHAFLALENFILNAYRQQIRCIEIITGVGNLSQGGGILKRELPHWLNRPYIHSMILATSYVSATNNGAVKILLKKRR</sequence>
<evidence type="ECO:0000313" key="3">
    <source>
        <dbReference type="Proteomes" id="UP000247565"/>
    </source>
</evidence>
<dbReference type="SMART" id="SM00463">
    <property type="entry name" value="SMR"/>
    <property type="match status" value="1"/>
</dbReference>
<proteinExistence type="predicted"/>
<reference evidence="2 3" key="1">
    <citation type="submission" date="2018-05" db="EMBL/GenBank/DDBJ databases">
        <title>Reference genomes for bee gut microbiota database.</title>
        <authorList>
            <person name="Ellegaard K.M."/>
        </authorList>
    </citation>
    <scope>NUCLEOTIDE SEQUENCE [LARGE SCALE GENOMIC DNA]</scope>
    <source>
        <strain evidence="2 3">ESL0284</strain>
    </source>
</reference>
<evidence type="ECO:0000259" key="1">
    <source>
        <dbReference type="PROSITE" id="PS50828"/>
    </source>
</evidence>
<dbReference type="Gene3D" id="3.30.1370.110">
    <property type="match status" value="1"/>
</dbReference>
<organism evidence="2 3">
    <name type="scientific">Commensalibacter melissae</name>
    <dbReference type="NCBI Taxonomy" id="2070537"/>
    <lineage>
        <taxon>Bacteria</taxon>
        <taxon>Pseudomonadati</taxon>
        <taxon>Pseudomonadota</taxon>
        <taxon>Alphaproteobacteria</taxon>
        <taxon>Acetobacterales</taxon>
        <taxon>Acetobacteraceae</taxon>
    </lineage>
</organism>
<dbReference type="SUPFAM" id="SSF160443">
    <property type="entry name" value="SMR domain-like"/>
    <property type="match status" value="1"/>
</dbReference>
<dbReference type="Pfam" id="PF01713">
    <property type="entry name" value="Smr"/>
    <property type="match status" value="1"/>
</dbReference>
<dbReference type="PANTHER" id="PTHR35562:SF2">
    <property type="entry name" value="DNA ENDONUCLEASE SMRA-RELATED"/>
    <property type="match status" value="1"/>
</dbReference>
<evidence type="ECO:0000313" key="2">
    <source>
        <dbReference type="EMBL" id="PXZ01686.1"/>
    </source>
</evidence>
<protein>
    <recommendedName>
        <fullName evidence="1">Smr domain-containing protein</fullName>
    </recommendedName>
</protein>
<feature type="domain" description="Smr" evidence="1">
    <location>
        <begin position="119"/>
        <end position="200"/>
    </location>
</feature>
<dbReference type="InterPro" id="IPR036063">
    <property type="entry name" value="Smr_dom_sf"/>
</dbReference>
<dbReference type="EMBL" id="QGLT01000001">
    <property type="protein sequence ID" value="PXZ01686.1"/>
    <property type="molecule type" value="Genomic_DNA"/>
</dbReference>
<dbReference type="PANTHER" id="PTHR35562">
    <property type="entry name" value="DNA ENDONUCLEASE SMRA-RELATED"/>
    <property type="match status" value="1"/>
</dbReference>
<gene>
    <name evidence="2" type="ORF">DK869_01350</name>
</gene>